<dbReference type="InterPro" id="IPR050194">
    <property type="entry name" value="Glycosyltransferase_grp1"/>
</dbReference>
<keyword evidence="1" id="KW-0808">Transferase</keyword>
<dbReference type="Pfam" id="PF13692">
    <property type="entry name" value="Glyco_trans_1_4"/>
    <property type="match status" value="1"/>
</dbReference>
<reference evidence="2" key="1">
    <citation type="journal article" date="2019" name="Int. J. Syst. Evol. Microbiol.">
        <title>The Global Catalogue of Microorganisms (GCM) 10K type strain sequencing project: providing services to taxonomists for standard genome sequencing and annotation.</title>
        <authorList>
            <consortium name="The Broad Institute Genomics Platform"/>
            <consortium name="The Broad Institute Genome Sequencing Center for Infectious Disease"/>
            <person name="Wu L."/>
            <person name="Ma J."/>
        </authorList>
    </citation>
    <scope>NUCLEOTIDE SEQUENCE [LARGE SCALE GENOMIC DNA]</scope>
    <source>
        <strain evidence="2">TISTR 1906</strain>
    </source>
</reference>
<dbReference type="EMBL" id="JBHUMV010000009">
    <property type="protein sequence ID" value="MFD2756058.1"/>
    <property type="molecule type" value="Genomic_DNA"/>
</dbReference>
<organism evidence="1 2">
    <name type="scientific">Comamonas terrae</name>
    <dbReference type="NCBI Taxonomy" id="673548"/>
    <lineage>
        <taxon>Bacteria</taxon>
        <taxon>Pseudomonadati</taxon>
        <taxon>Pseudomonadota</taxon>
        <taxon>Betaproteobacteria</taxon>
        <taxon>Burkholderiales</taxon>
        <taxon>Comamonadaceae</taxon>
        <taxon>Comamonas</taxon>
    </lineage>
</organism>
<protein>
    <submittedName>
        <fullName evidence="1">Glycosyltransferase family 4 protein</fullName>
        <ecNumber evidence="1">2.4.-.-</ecNumber>
    </submittedName>
</protein>
<proteinExistence type="predicted"/>
<dbReference type="Proteomes" id="UP001597463">
    <property type="component" value="Unassembled WGS sequence"/>
</dbReference>
<name>A0ABW5UT03_9BURK</name>
<keyword evidence="2" id="KW-1185">Reference proteome</keyword>
<keyword evidence="1" id="KW-0328">Glycosyltransferase</keyword>
<dbReference type="EC" id="2.4.-.-" evidence="1"/>
<sequence>MNERMAQSRRRLNILTWHVHGNYLYNLTQAPHDFWLVVDAERSTHRTGRNGSLPWGPNVHEVRVEELRSMRFDLVLYQSRQAWEYDRLELLSEQQRTLPRIVLEHDPPQESPSNTRHWCNDPHALLVHVTPYNALMWDNGNTPVRIIEHGVVLLGQAPWSGEIPQGLVVVNNIQRRGRRLGLDIWRRMSDEIPLCLVGMGSVEAGGMGEIPQQELPQLMARHRFFFNPIRHTSLGLAVIEAMMVGLPVVGLATTELVTVIDSGRNGFIDTRLERLSAAMRQLIKEPGLAREWGEAGRLTAMERFSIDRFVEDWNRAFHLVTS</sequence>
<dbReference type="SUPFAM" id="SSF53756">
    <property type="entry name" value="UDP-Glycosyltransferase/glycogen phosphorylase"/>
    <property type="match status" value="1"/>
</dbReference>
<dbReference type="Gene3D" id="3.40.50.2000">
    <property type="entry name" value="Glycogen Phosphorylase B"/>
    <property type="match status" value="1"/>
</dbReference>
<dbReference type="RefSeq" id="WP_245633387.1">
    <property type="nucleotide sequence ID" value="NZ_BCNT01000009.1"/>
</dbReference>
<evidence type="ECO:0000313" key="2">
    <source>
        <dbReference type="Proteomes" id="UP001597463"/>
    </source>
</evidence>
<accession>A0ABW5UT03</accession>
<dbReference type="GO" id="GO:0016757">
    <property type="term" value="F:glycosyltransferase activity"/>
    <property type="evidence" value="ECO:0007669"/>
    <property type="project" value="UniProtKB-KW"/>
</dbReference>
<gene>
    <name evidence="1" type="ORF">ACFSW6_18470</name>
</gene>
<dbReference type="CDD" id="cd03801">
    <property type="entry name" value="GT4_PimA-like"/>
    <property type="match status" value="1"/>
</dbReference>
<comment type="caution">
    <text evidence="1">The sequence shown here is derived from an EMBL/GenBank/DDBJ whole genome shotgun (WGS) entry which is preliminary data.</text>
</comment>
<dbReference type="PANTHER" id="PTHR45947">
    <property type="entry name" value="SULFOQUINOVOSYL TRANSFERASE SQD2"/>
    <property type="match status" value="1"/>
</dbReference>
<dbReference type="PANTHER" id="PTHR45947:SF3">
    <property type="entry name" value="SULFOQUINOVOSYL TRANSFERASE SQD2"/>
    <property type="match status" value="1"/>
</dbReference>
<evidence type="ECO:0000313" key="1">
    <source>
        <dbReference type="EMBL" id="MFD2756058.1"/>
    </source>
</evidence>